<reference evidence="3 4" key="1">
    <citation type="submission" date="2017-04" db="EMBL/GenBank/DDBJ databases">
        <title>Comparative genome analysis of Subtercola boreus.</title>
        <authorList>
            <person name="Cho Y.-J."/>
            <person name="Cho A."/>
            <person name="Kim O.-S."/>
            <person name="Lee J.-I."/>
        </authorList>
    </citation>
    <scope>NUCLEOTIDE SEQUENCE [LARGE SCALE GENOMIC DNA]</scope>
    <source>
        <strain evidence="3 4">P27444</strain>
    </source>
</reference>
<gene>
    <name evidence="3" type="ORF">B7R21_15285</name>
</gene>
<feature type="region of interest" description="Disordered" evidence="1">
    <location>
        <begin position="32"/>
        <end position="64"/>
    </location>
</feature>
<evidence type="ECO:0000313" key="3">
    <source>
        <dbReference type="EMBL" id="RFA07552.1"/>
    </source>
</evidence>
<comment type="caution">
    <text evidence="3">The sequence shown here is derived from an EMBL/GenBank/DDBJ whole genome shotgun (WGS) entry which is preliminary data.</text>
</comment>
<feature type="chain" id="PRO_5017602453" description="Peptidase S1 domain-containing protein" evidence="2">
    <location>
        <begin position="30"/>
        <end position="410"/>
    </location>
</feature>
<dbReference type="Gene3D" id="2.40.10.10">
    <property type="entry name" value="Trypsin-like serine proteases"/>
    <property type="match status" value="2"/>
</dbReference>
<dbReference type="AlphaFoldDB" id="A0A3E0VCD4"/>
<accession>A0A3E0VCD4</accession>
<name>A0A3E0VCD4_9MICO</name>
<feature type="signal peptide" evidence="2">
    <location>
        <begin position="1"/>
        <end position="29"/>
    </location>
</feature>
<evidence type="ECO:0000256" key="1">
    <source>
        <dbReference type="SAM" id="MobiDB-lite"/>
    </source>
</evidence>
<dbReference type="EMBL" id="NBXA01000026">
    <property type="protein sequence ID" value="RFA07552.1"/>
    <property type="molecule type" value="Genomic_DNA"/>
</dbReference>
<dbReference type="PROSITE" id="PS00134">
    <property type="entry name" value="TRYPSIN_HIS"/>
    <property type="match status" value="1"/>
</dbReference>
<dbReference type="InterPro" id="IPR043504">
    <property type="entry name" value="Peptidase_S1_PA_chymotrypsin"/>
</dbReference>
<dbReference type="InterPro" id="IPR009003">
    <property type="entry name" value="Peptidase_S1_PA"/>
</dbReference>
<dbReference type="OrthoDB" id="8781117at2"/>
<evidence type="ECO:0008006" key="5">
    <source>
        <dbReference type="Google" id="ProtNLM"/>
    </source>
</evidence>
<proteinExistence type="predicted"/>
<dbReference type="InterPro" id="IPR018114">
    <property type="entry name" value="TRYPSIN_HIS"/>
</dbReference>
<sequence>MRRITKVPAMMTGALVLLVALSLPQTAQAGSTEVDLGAPSADIPRLPEIQPASAPTTRTPSDDPAYGTWQNDFLAAADVIRQGHPDELAEVVVGDDLNSGTVGFAAAAPAEALEQLGKLGRVRVTENLGYTEKSVSDTAAQVYSLAKATLGPEAELNTYYDGADGNFHVKYSSSAPADDAYLRSSISAQLVLPGNKRLVVESDPSDMLEMQNLQGGHVTYWSGILMCTSAFPVKKRDGADIGVLTAGHCPGATTQWVPGGGMYFSVQPNSQSTSSSYPGGDFRWLRSSEMFDGLTWTGTDYRRFAGAGIAALNSNICKYGATTGYGCSRVAQLFVGSQSRVLPEDGGGLYDVYPLTCSATNITAGGDSGGPWYSQNVAYGVHTAGGASRSCWSSAALALSRFNLVLWTGP</sequence>
<evidence type="ECO:0000313" key="4">
    <source>
        <dbReference type="Proteomes" id="UP000256709"/>
    </source>
</evidence>
<organism evidence="3 4">
    <name type="scientific">Subtercola boreus</name>
    <dbReference type="NCBI Taxonomy" id="120213"/>
    <lineage>
        <taxon>Bacteria</taxon>
        <taxon>Bacillati</taxon>
        <taxon>Actinomycetota</taxon>
        <taxon>Actinomycetes</taxon>
        <taxon>Micrococcales</taxon>
        <taxon>Microbacteriaceae</taxon>
        <taxon>Subtercola</taxon>
    </lineage>
</organism>
<protein>
    <recommendedName>
        <fullName evidence="5">Peptidase S1 domain-containing protein</fullName>
    </recommendedName>
</protein>
<dbReference type="SUPFAM" id="SSF50494">
    <property type="entry name" value="Trypsin-like serine proteases"/>
    <property type="match status" value="1"/>
</dbReference>
<dbReference type="Proteomes" id="UP000256709">
    <property type="component" value="Unassembled WGS sequence"/>
</dbReference>
<dbReference type="CDD" id="cd21112">
    <property type="entry name" value="alphaLP-like"/>
    <property type="match status" value="1"/>
</dbReference>
<keyword evidence="2" id="KW-0732">Signal</keyword>
<dbReference type="GO" id="GO:0006508">
    <property type="term" value="P:proteolysis"/>
    <property type="evidence" value="ECO:0007669"/>
    <property type="project" value="InterPro"/>
</dbReference>
<evidence type="ECO:0000256" key="2">
    <source>
        <dbReference type="SAM" id="SignalP"/>
    </source>
</evidence>
<dbReference type="GO" id="GO:0004252">
    <property type="term" value="F:serine-type endopeptidase activity"/>
    <property type="evidence" value="ECO:0007669"/>
    <property type="project" value="InterPro"/>
</dbReference>